<organism evidence="1">
    <name type="scientific">Rhizophora mucronata</name>
    <name type="common">Asiatic mangrove</name>
    <dbReference type="NCBI Taxonomy" id="61149"/>
    <lineage>
        <taxon>Eukaryota</taxon>
        <taxon>Viridiplantae</taxon>
        <taxon>Streptophyta</taxon>
        <taxon>Embryophyta</taxon>
        <taxon>Tracheophyta</taxon>
        <taxon>Spermatophyta</taxon>
        <taxon>Magnoliopsida</taxon>
        <taxon>eudicotyledons</taxon>
        <taxon>Gunneridae</taxon>
        <taxon>Pentapetalae</taxon>
        <taxon>rosids</taxon>
        <taxon>fabids</taxon>
        <taxon>Malpighiales</taxon>
        <taxon>Rhizophoraceae</taxon>
        <taxon>Rhizophora</taxon>
    </lineage>
</organism>
<reference evidence="1" key="1">
    <citation type="submission" date="2018-02" db="EMBL/GenBank/DDBJ databases">
        <title>Rhizophora mucronata_Transcriptome.</title>
        <authorList>
            <person name="Meera S.P."/>
            <person name="Sreeshan A."/>
            <person name="Augustine A."/>
        </authorList>
    </citation>
    <scope>NUCLEOTIDE SEQUENCE</scope>
    <source>
        <tissue evidence="1">Leaf</tissue>
    </source>
</reference>
<dbReference type="AlphaFoldDB" id="A0A2P2KXI4"/>
<accession>A0A2P2KXI4</accession>
<sequence length="55" mass="6326">MFQVSLCNATIPWLLDLQLIPQTGWLTQQKPAQRQNNEAKTKSCWKIKLQTDGPD</sequence>
<evidence type="ECO:0000313" key="1">
    <source>
        <dbReference type="EMBL" id="MBX10424.1"/>
    </source>
</evidence>
<proteinExistence type="predicted"/>
<protein>
    <submittedName>
        <fullName evidence="1">Uncharacterized protein MANES_06G100100</fullName>
    </submittedName>
</protein>
<dbReference type="EMBL" id="GGEC01029940">
    <property type="protein sequence ID" value="MBX10424.1"/>
    <property type="molecule type" value="Transcribed_RNA"/>
</dbReference>
<name>A0A2P2KXI4_RHIMU</name>